<feature type="compositionally biased region" description="Pro residues" evidence="16">
    <location>
        <begin position="46"/>
        <end position="67"/>
    </location>
</feature>
<keyword evidence="13" id="KW-0844">Vision</keyword>
<feature type="region of interest" description="Disordered" evidence="16">
    <location>
        <begin position="216"/>
        <end position="255"/>
    </location>
</feature>
<feature type="region of interest" description="Disordered" evidence="16">
    <location>
        <begin position="725"/>
        <end position="751"/>
    </location>
</feature>
<dbReference type="PANTHER" id="PTHR45638">
    <property type="entry name" value="CYCLIC NUCLEOTIDE-GATED CATION CHANNEL SUBUNIT A"/>
    <property type="match status" value="1"/>
</dbReference>
<keyword evidence="12" id="KW-0407">Ion channel</keyword>
<feature type="region of interest" description="Disordered" evidence="16">
    <location>
        <begin position="778"/>
        <end position="870"/>
    </location>
</feature>
<dbReference type="SMART" id="SM00100">
    <property type="entry name" value="cNMP"/>
    <property type="match status" value="1"/>
</dbReference>
<evidence type="ECO:0000256" key="3">
    <source>
        <dbReference type="ARBA" id="ARBA00022535"/>
    </source>
</evidence>
<dbReference type="GO" id="GO:0017071">
    <property type="term" value="C:intracellular cyclic nucleotide activated cation channel complex"/>
    <property type="evidence" value="ECO:0007669"/>
    <property type="project" value="TreeGrafter"/>
</dbReference>
<dbReference type="RefSeq" id="XP_032833341.1">
    <property type="nucleotide sequence ID" value="XM_032977450.1"/>
</dbReference>
<evidence type="ECO:0000256" key="8">
    <source>
        <dbReference type="ARBA" id="ARBA00022992"/>
    </source>
</evidence>
<feature type="compositionally biased region" description="Basic and acidic residues" evidence="16">
    <location>
        <begin position="88"/>
        <end position="108"/>
    </location>
</feature>
<keyword evidence="5" id="KW-0812">Transmembrane</keyword>
<dbReference type="GO" id="GO:0001750">
    <property type="term" value="C:photoreceptor outer segment"/>
    <property type="evidence" value="ECO:0007669"/>
    <property type="project" value="TreeGrafter"/>
</dbReference>
<sequence length="870" mass="96441">MPRDNKGLELSRLVRDAPAGNANSSSGNSSYSAPSSPWLSGQLPNIPAPPPPPPPARPATARLPPPPRRARGAHDRNGIANAAFSADEWPHRIGAAEKPRPSVRVRDVDCDDGEGPPGPAARTGAALKLPPLPSPQPSTSLPSQTLAVPTASSRRKFSSPTSSVDDASQQAGDEQVDPQGCTFRSLSRADSLSSQCSVSVTERLHELSRQFRTRTEQVKEKIIDPDESLSDDSPPPSPVKAAPAPTPAEEGPKGEAEVAAGLAEAEERCSMLCCSLKRRPWMRRLHIPKSIDPYTDHFYVLWLLVVALAFHWNCWLIPVRCTFPYVTADNLATWLVTDYACDVIYIVDMAFFQTRLQFISKGDIITDPKEMRNNYVKSQRFKMDMLSLLPLDLLYLRFGFNPLFRLPRCLRYKAFFEFNDRLEAILTKAFIYRVIRTTGYLLYSLHLNACLYYWASDYEGIGSTKWVYNGLGNHYIRCYFWAIKTLITIGGLPDPENLFEIVFQGCNYFTGVFAFSVLIGQMRDVIGAATASKTRYRDCVDSTVAYMNANRIPKYVQNRVRTWYQYTWQALGMLDESELLDQMPAKMRLDIAVDVNYQIITNVQLFKGCDKQLLQDMLVRLRSVVYLPGDYVCKKGEIGKEMYIIKTGEVQVLGGPNGMTVLVTLKSGAVFGEISLLSVGGGNRRTANVVAHGFANLFILNKQDLNEILVHYPESQRLLRKKAKKLMSSNKEKKAPPPRKPHTRPILQAKQATPKIIRTILLAARKSGLRGTFERLRNHVNKPSTQAPTLPPSLLPTPVASPAPSRAPSPPDSPPPASSPREPPQAPGRSAEEKEVDEELSEWSDNSTSRPVVHRPAEDGTGPGGHGGRG</sequence>
<dbReference type="GO" id="GO:0005222">
    <property type="term" value="F:intracellularly cAMP-activated cation channel activity"/>
    <property type="evidence" value="ECO:0007669"/>
    <property type="project" value="TreeGrafter"/>
</dbReference>
<comment type="catalytic activity">
    <reaction evidence="15">
        <text>Na(+)(in) = Na(+)(out)</text>
        <dbReference type="Rhea" id="RHEA:34963"/>
        <dbReference type="ChEBI" id="CHEBI:29101"/>
    </reaction>
</comment>
<dbReference type="Proteomes" id="UP001318040">
    <property type="component" value="Chromosome 63"/>
</dbReference>
<evidence type="ECO:0000256" key="7">
    <source>
        <dbReference type="ARBA" id="ARBA00022989"/>
    </source>
</evidence>
<feature type="compositionally biased region" description="Gly residues" evidence="16">
    <location>
        <begin position="861"/>
        <end position="870"/>
    </location>
</feature>
<dbReference type="Gene3D" id="1.10.287.70">
    <property type="match status" value="1"/>
</dbReference>
<gene>
    <name evidence="19 20 21" type="primary">CNGB1</name>
</gene>
<keyword evidence="9" id="KW-0406">Ion transport</keyword>
<evidence type="ECO:0000256" key="9">
    <source>
        <dbReference type="ARBA" id="ARBA00023065"/>
    </source>
</evidence>
<dbReference type="InterPro" id="IPR005821">
    <property type="entry name" value="Ion_trans_dom"/>
</dbReference>
<accession>A0AAJ7UCQ3</accession>
<feature type="compositionally biased region" description="Pro residues" evidence="16">
    <location>
        <begin position="789"/>
        <end position="826"/>
    </location>
</feature>
<keyword evidence="7" id="KW-1133">Transmembrane helix</keyword>
<feature type="compositionally biased region" description="Low complexity" evidence="16">
    <location>
        <begin position="239"/>
        <end position="249"/>
    </location>
</feature>
<dbReference type="FunFam" id="1.10.287.70:FF:000072">
    <property type="entry name" value="Cyclic nucleotide gated channel beta 3"/>
    <property type="match status" value="1"/>
</dbReference>
<dbReference type="GO" id="GO:0005886">
    <property type="term" value="C:plasma membrane"/>
    <property type="evidence" value="ECO:0007669"/>
    <property type="project" value="TreeGrafter"/>
</dbReference>
<dbReference type="SUPFAM" id="SSF51206">
    <property type="entry name" value="cAMP-binding domain-like"/>
    <property type="match status" value="1"/>
</dbReference>
<evidence type="ECO:0000256" key="13">
    <source>
        <dbReference type="ARBA" id="ARBA00023305"/>
    </source>
</evidence>
<evidence type="ECO:0000256" key="6">
    <source>
        <dbReference type="ARBA" id="ARBA00022741"/>
    </source>
</evidence>
<name>A0AAJ7UCQ3_PETMA</name>
<dbReference type="GO" id="GO:0044877">
    <property type="term" value="F:protein-containing complex binding"/>
    <property type="evidence" value="ECO:0007669"/>
    <property type="project" value="TreeGrafter"/>
</dbReference>
<evidence type="ECO:0000256" key="14">
    <source>
        <dbReference type="ARBA" id="ARBA00034430"/>
    </source>
</evidence>
<dbReference type="InterPro" id="IPR018488">
    <property type="entry name" value="cNMP-bd_CS"/>
</dbReference>
<evidence type="ECO:0000256" key="10">
    <source>
        <dbReference type="ARBA" id="ARBA00023136"/>
    </source>
</evidence>
<dbReference type="InterPro" id="IPR014710">
    <property type="entry name" value="RmlC-like_jellyroll"/>
</dbReference>
<dbReference type="GO" id="GO:0005223">
    <property type="term" value="F:intracellularly cGMP-activated cation channel activity"/>
    <property type="evidence" value="ECO:0007669"/>
    <property type="project" value="TreeGrafter"/>
</dbReference>
<reference evidence="19 20" key="1">
    <citation type="submission" date="2025-04" db="UniProtKB">
        <authorList>
            <consortium name="RefSeq"/>
        </authorList>
    </citation>
    <scope>IDENTIFICATION</scope>
    <source>
        <tissue evidence="19 20">Sperm</tissue>
    </source>
</reference>
<evidence type="ECO:0000256" key="12">
    <source>
        <dbReference type="ARBA" id="ARBA00023303"/>
    </source>
</evidence>
<dbReference type="AlphaFoldDB" id="A0AAJ7UCQ3"/>
<evidence type="ECO:0000256" key="16">
    <source>
        <dbReference type="SAM" id="MobiDB-lite"/>
    </source>
</evidence>
<feature type="region of interest" description="Disordered" evidence="16">
    <location>
        <begin position="1"/>
        <end position="182"/>
    </location>
</feature>
<comment type="catalytic activity">
    <reaction evidence="14">
        <text>K(+)(in) = K(+)(out)</text>
        <dbReference type="Rhea" id="RHEA:29463"/>
        <dbReference type="ChEBI" id="CHEBI:29103"/>
    </reaction>
</comment>
<keyword evidence="2" id="KW-0813">Transport</keyword>
<keyword evidence="8" id="KW-0142">cGMP-binding</keyword>
<evidence type="ECO:0000256" key="5">
    <source>
        <dbReference type="ARBA" id="ARBA00022692"/>
    </source>
</evidence>
<feature type="compositionally biased region" description="Low complexity" evidence="16">
    <location>
        <begin position="137"/>
        <end position="146"/>
    </location>
</feature>
<dbReference type="PROSITE" id="PS00888">
    <property type="entry name" value="CNMP_BINDING_1"/>
    <property type="match status" value="1"/>
</dbReference>
<keyword evidence="6" id="KW-0547">Nucleotide-binding</keyword>
<dbReference type="PROSITE" id="PS50042">
    <property type="entry name" value="CNMP_BINDING_3"/>
    <property type="match status" value="1"/>
</dbReference>
<dbReference type="GO" id="GO:0007601">
    <property type="term" value="P:visual perception"/>
    <property type="evidence" value="ECO:0007669"/>
    <property type="project" value="UniProtKB-KW"/>
</dbReference>
<comment type="subcellular location">
    <subcellularLocation>
        <location evidence="1">Membrane</location>
        <topology evidence="1">Multi-pass membrane protein</topology>
    </subcellularLocation>
</comment>
<dbReference type="Pfam" id="PF00520">
    <property type="entry name" value="Ion_trans"/>
    <property type="match status" value="1"/>
</dbReference>
<evidence type="ECO:0000313" key="18">
    <source>
        <dbReference type="Proteomes" id="UP001318040"/>
    </source>
</evidence>
<dbReference type="Gene3D" id="1.10.287.630">
    <property type="entry name" value="Helix hairpin bin"/>
    <property type="match status" value="1"/>
</dbReference>
<evidence type="ECO:0000313" key="21">
    <source>
        <dbReference type="RefSeq" id="XP_032833341.1"/>
    </source>
</evidence>
<evidence type="ECO:0000256" key="15">
    <source>
        <dbReference type="ARBA" id="ARBA00036239"/>
    </source>
</evidence>
<dbReference type="FunFam" id="2.60.120.10:FF:000020">
    <property type="entry name" value="Cyclic nucleotide-gated channel beta 3"/>
    <property type="match status" value="1"/>
</dbReference>
<dbReference type="PROSITE" id="PS00889">
    <property type="entry name" value="CNMP_BINDING_2"/>
    <property type="match status" value="1"/>
</dbReference>
<dbReference type="KEGG" id="pmrn:116956032"/>
<dbReference type="CDD" id="cd00038">
    <property type="entry name" value="CAP_ED"/>
    <property type="match status" value="1"/>
</dbReference>
<evidence type="ECO:0000313" key="19">
    <source>
        <dbReference type="RefSeq" id="XP_032833339.1"/>
    </source>
</evidence>
<evidence type="ECO:0000313" key="20">
    <source>
        <dbReference type="RefSeq" id="XP_032833340.1"/>
    </source>
</evidence>
<evidence type="ECO:0000256" key="4">
    <source>
        <dbReference type="ARBA" id="ARBA00022606"/>
    </source>
</evidence>
<evidence type="ECO:0000256" key="11">
    <source>
        <dbReference type="ARBA" id="ARBA00023286"/>
    </source>
</evidence>
<keyword evidence="10" id="KW-0472">Membrane</keyword>
<evidence type="ECO:0000256" key="1">
    <source>
        <dbReference type="ARBA" id="ARBA00004141"/>
    </source>
</evidence>
<dbReference type="Gene3D" id="2.60.120.10">
    <property type="entry name" value="Jelly Rolls"/>
    <property type="match status" value="1"/>
</dbReference>
<proteinExistence type="predicted"/>
<dbReference type="InterPro" id="IPR050866">
    <property type="entry name" value="CNG_cation_channel"/>
</dbReference>
<keyword evidence="18" id="KW-1185">Reference proteome</keyword>
<organism evidence="18 19">
    <name type="scientific">Petromyzon marinus</name>
    <name type="common">Sea lamprey</name>
    <dbReference type="NCBI Taxonomy" id="7757"/>
    <lineage>
        <taxon>Eukaryota</taxon>
        <taxon>Metazoa</taxon>
        <taxon>Chordata</taxon>
        <taxon>Craniata</taxon>
        <taxon>Vertebrata</taxon>
        <taxon>Cyclostomata</taxon>
        <taxon>Hyperoartia</taxon>
        <taxon>Petromyzontiformes</taxon>
        <taxon>Petromyzontidae</taxon>
        <taxon>Petromyzon</taxon>
    </lineage>
</organism>
<dbReference type="RefSeq" id="XP_032833339.1">
    <property type="nucleotide sequence ID" value="XM_032977448.1"/>
</dbReference>
<dbReference type="FunFam" id="1.10.287.630:FF:000001">
    <property type="entry name" value="Cyclic nucleotide-gated channel alpha 3"/>
    <property type="match status" value="1"/>
</dbReference>
<feature type="domain" description="Cyclic nucleotide-binding" evidence="17">
    <location>
        <begin position="605"/>
        <end position="709"/>
    </location>
</feature>
<dbReference type="GO" id="GO:0030553">
    <property type="term" value="F:cGMP binding"/>
    <property type="evidence" value="ECO:0007669"/>
    <property type="project" value="UniProtKB-KW"/>
</dbReference>
<evidence type="ECO:0000256" key="2">
    <source>
        <dbReference type="ARBA" id="ARBA00022448"/>
    </source>
</evidence>
<keyword evidence="11" id="KW-1071">Ligand-gated ion channel</keyword>
<dbReference type="Pfam" id="PF00027">
    <property type="entry name" value="cNMP_binding"/>
    <property type="match status" value="1"/>
</dbReference>
<dbReference type="InterPro" id="IPR000595">
    <property type="entry name" value="cNMP-bd_dom"/>
</dbReference>
<evidence type="ECO:0000259" key="17">
    <source>
        <dbReference type="PROSITE" id="PS50042"/>
    </source>
</evidence>
<dbReference type="PANTHER" id="PTHR45638:SF1">
    <property type="entry name" value="CYCLIC NUCLEOTIDE-GATED ION CHANNEL SUBUNIT B, ISOFORM A"/>
    <property type="match status" value="1"/>
</dbReference>
<feature type="compositionally biased region" description="Basic and acidic residues" evidence="16">
    <location>
        <begin position="1"/>
        <end position="15"/>
    </location>
</feature>
<feature type="compositionally biased region" description="Low complexity" evidence="16">
    <location>
        <begin position="18"/>
        <end position="41"/>
    </location>
</feature>
<dbReference type="InterPro" id="IPR018490">
    <property type="entry name" value="cNMP-bd_dom_sf"/>
</dbReference>
<dbReference type="SUPFAM" id="SSF81324">
    <property type="entry name" value="Voltage-gated potassium channels"/>
    <property type="match status" value="1"/>
</dbReference>
<dbReference type="RefSeq" id="XP_032833340.1">
    <property type="nucleotide sequence ID" value="XM_032977449.1"/>
</dbReference>
<protein>
    <submittedName>
        <fullName evidence="19 20">Cyclic nucleotide-gated cation channel beta-1 isoform X1</fullName>
    </submittedName>
</protein>
<keyword evidence="3" id="KW-0140">cGMP</keyword>
<keyword evidence="4" id="KW-0716">Sensory transduction</keyword>